<organism evidence="1 2">
    <name type="scientific">Marasmius tenuissimus</name>
    <dbReference type="NCBI Taxonomy" id="585030"/>
    <lineage>
        <taxon>Eukaryota</taxon>
        <taxon>Fungi</taxon>
        <taxon>Dikarya</taxon>
        <taxon>Basidiomycota</taxon>
        <taxon>Agaricomycotina</taxon>
        <taxon>Agaricomycetes</taxon>
        <taxon>Agaricomycetidae</taxon>
        <taxon>Agaricales</taxon>
        <taxon>Marasmiineae</taxon>
        <taxon>Marasmiaceae</taxon>
        <taxon>Marasmius</taxon>
    </lineage>
</organism>
<gene>
    <name evidence="1" type="ORF">AAF712_016844</name>
</gene>
<reference evidence="1 2" key="1">
    <citation type="submission" date="2024-05" db="EMBL/GenBank/DDBJ databases">
        <title>A draft genome resource for the thread blight pathogen Marasmius tenuissimus strain MS-2.</title>
        <authorList>
            <person name="Yulfo-Soto G.E."/>
            <person name="Baruah I.K."/>
            <person name="Amoako-Attah I."/>
            <person name="Bukari Y."/>
            <person name="Meinhardt L.W."/>
            <person name="Bailey B.A."/>
            <person name="Cohen S.P."/>
        </authorList>
    </citation>
    <scope>NUCLEOTIDE SEQUENCE [LARGE SCALE GENOMIC DNA]</scope>
    <source>
        <strain evidence="1 2">MS-2</strain>
    </source>
</reference>
<keyword evidence="2" id="KW-1185">Reference proteome</keyword>
<evidence type="ECO:0000313" key="2">
    <source>
        <dbReference type="Proteomes" id="UP001437256"/>
    </source>
</evidence>
<evidence type="ECO:0008006" key="3">
    <source>
        <dbReference type="Google" id="ProtNLM"/>
    </source>
</evidence>
<evidence type="ECO:0000313" key="1">
    <source>
        <dbReference type="EMBL" id="KAL0056551.1"/>
    </source>
</evidence>
<protein>
    <recommendedName>
        <fullName evidence="3">Dynamin</fullName>
    </recommendedName>
</protein>
<feature type="non-terminal residue" evidence="1">
    <location>
        <position position="1"/>
    </location>
</feature>
<comment type="caution">
    <text evidence="1">The sequence shown here is derived from an EMBL/GenBank/DDBJ whole genome shotgun (WGS) entry which is preliminary data.</text>
</comment>
<dbReference type="Proteomes" id="UP001437256">
    <property type="component" value="Unassembled WGS sequence"/>
</dbReference>
<accession>A0ABR2Z6S9</accession>
<sequence length="56" mass="6649">LMLSVPNLSTRARVMIRDSERELAGNRHCIAREEVFVEIEGYCKQLLNIEEYHCRR</sequence>
<dbReference type="EMBL" id="JBBXMP010001352">
    <property type="protein sequence ID" value="KAL0056551.1"/>
    <property type="molecule type" value="Genomic_DNA"/>
</dbReference>
<proteinExistence type="predicted"/>
<name>A0ABR2Z6S9_9AGAR</name>